<sequence>MADETVSYSDLFCTDLPTNPITGMGRILITGASGYIGGRLIPELLARGYKVRIMVRGDLSAYQNLWPEAEVVVADALDIDQLRIALSDIEVVYYLIHSLHLGPREFEAADIKAARNLRNVSDEKGVKRIIYLGGLGDTGSFLSSHLRSRIEVAQALKKAKARVTILRAAVIIGSGSASYEIIQHLVKRLPVLLIPSWAKNKCQPIAIRDVIKYLV</sequence>
<evidence type="ECO:0000313" key="3">
    <source>
        <dbReference type="Proteomes" id="UP000229641"/>
    </source>
</evidence>
<dbReference type="PANTHER" id="PTHR12126:SF11">
    <property type="entry name" value="NADH DEHYDROGENASE [UBIQUINONE] 1 ALPHA SUBCOMPLEX SUBUNIT 9, MITOCHONDRIAL"/>
    <property type="match status" value="1"/>
</dbReference>
<dbReference type="EMBL" id="PCWA01000028">
    <property type="protein sequence ID" value="PIQ89659.1"/>
    <property type="molecule type" value="Genomic_DNA"/>
</dbReference>
<reference evidence="2 3" key="1">
    <citation type="submission" date="2017-09" db="EMBL/GenBank/DDBJ databases">
        <title>Depth-based differentiation of microbial function through sediment-hosted aquifers and enrichment of novel symbionts in the deep terrestrial subsurface.</title>
        <authorList>
            <person name="Probst A.J."/>
            <person name="Ladd B."/>
            <person name="Jarett J.K."/>
            <person name="Geller-Mcgrath D.E."/>
            <person name="Sieber C.M."/>
            <person name="Emerson J.B."/>
            <person name="Anantharaman K."/>
            <person name="Thomas B.C."/>
            <person name="Malmstrom R."/>
            <person name="Stieglmeier M."/>
            <person name="Klingl A."/>
            <person name="Woyke T."/>
            <person name="Ryan C.M."/>
            <person name="Banfield J.F."/>
        </authorList>
    </citation>
    <scope>NUCLEOTIDE SEQUENCE [LARGE SCALE GENOMIC DNA]</scope>
    <source>
        <strain evidence="2">CG11_big_fil_rev_8_21_14_0_20_42_13</strain>
    </source>
</reference>
<dbReference type="Gene3D" id="3.40.50.720">
    <property type="entry name" value="NAD(P)-binding Rossmann-like Domain"/>
    <property type="match status" value="1"/>
</dbReference>
<organism evidence="2 3">
    <name type="scientific">Candidatus Ghiorseimicrobium undicola</name>
    <dbReference type="NCBI Taxonomy" id="1974746"/>
    <lineage>
        <taxon>Bacteria</taxon>
        <taxon>Pseudomonadati</taxon>
        <taxon>Candidatus Omnitrophota</taxon>
        <taxon>Candidatus Ghiorseimicrobium</taxon>
    </lineage>
</organism>
<dbReference type="Proteomes" id="UP000229641">
    <property type="component" value="Unassembled WGS sequence"/>
</dbReference>
<dbReference type="Pfam" id="PF13460">
    <property type="entry name" value="NAD_binding_10"/>
    <property type="match status" value="1"/>
</dbReference>
<dbReference type="SUPFAM" id="SSF51735">
    <property type="entry name" value="NAD(P)-binding Rossmann-fold domains"/>
    <property type="match status" value="1"/>
</dbReference>
<feature type="non-terminal residue" evidence="2">
    <location>
        <position position="215"/>
    </location>
</feature>
<dbReference type="InterPro" id="IPR036291">
    <property type="entry name" value="NAD(P)-bd_dom_sf"/>
</dbReference>
<dbReference type="GO" id="GO:0044877">
    <property type="term" value="F:protein-containing complex binding"/>
    <property type="evidence" value="ECO:0007669"/>
    <property type="project" value="TreeGrafter"/>
</dbReference>
<gene>
    <name evidence="2" type="ORF">COV72_01925</name>
</gene>
<dbReference type="InterPro" id="IPR016040">
    <property type="entry name" value="NAD(P)-bd_dom"/>
</dbReference>
<proteinExistence type="predicted"/>
<comment type="caution">
    <text evidence="2">The sequence shown here is derived from an EMBL/GenBank/DDBJ whole genome shotgun (WGS) entry which is preliminary data.</text>
</comment>
<protein>
    <submittedName>
        <fullName evidence="2">Epimerase</fullName>
    </submittedName>
</protein>
<evidence type="ECO:0000313" key="2">
    <source>
        <dbReference type="EMBL" id="PIQ89659.1"/>
    </source>
</evidence>
<dbReference type="InterPro" id="IPR051207">
    <property type="entry name" value="ComplexI_NDUFA9_subunit"/>
</dbReference>
<accession>A0A2H0LZ00</accession>
<feature type="domain" description="NAD(P)-binding" evidence="1">
    <location>
        <begin position="31"/>
        <end position="180"/>
    </location>
</feature>
<evidence type="ECO:0000259" key="1">
    <source>
        <dbReference type="Pfam" id="PF13460"/>
    </source>
</evidence>
<name>A0A2H0LZ00_9BACT</name>
<dbReference type="AlphaFoldDB" id="A0A2H0LZ00"/>
<dbReference type="PANTHER" id="PTHR12126">
    <property type="entry name" value="NADH-UBIQUINONE OXIDOREDUCTASE 39 KDA SUBUNIT-RELATED"/>
    <property type="match status" value="1"/>
</dbReference>